<dbReference type="EMBL" id="SMKA01000228">
    <property type="protein sequence ID" value="TDC21131.1"/>
    <property type="molecule type" value="Genomic_DNA"/>
</dbReference>
<name>A0A4R4PGQ8_9ACTN</name>
<reference evidence="2 3" key="1">
    <citation type="submission" date="2019-03" db="EMBL/GenBank/DDBJ databases">
        <title>Draft genome sequences of novel Actinobacteria.</title>
        <authorList>
            <person name="Sahin N."/>
            <person name="Ay H."/>
            <person name="Saygin H."/>
        </authorList>
    </citation>
    <scope>NUCLEOTIDE SEQUENCE [LARGE SCALE GENOMIC DNA]</scope>
    <source>
        <strain evidence="2 3">JCM 30547</strain>
    </source>
</reference>
<dbReference type="Proteomes" id="UP000295075">
    <property type="component" value="Unassembled WGS sequence"/>
</dbReference>
<feature type="compositionally biased region" description="Basic and acidic residues" evidence="1">
    <location>
        <begin position="37"/>
        <end position="59"/>
    </location>
</feature>
<feature type="region of interest" description="Disordered" evidence="1">
    <location>
        <begin position="1"/>
        <end position="59"/>
    </location>
</feature>
<evidence type="ECO:0000313" key="2">
    <source>
        <dbReference type="EMBL" id="TDC21131.1"/>
    </source>
</evidence>
<dbReference type="RefSeq" id="WP_132413808.1">
    <property type="nucleotide sequence ID" value="NZ_SMKA01000228.1"/>
</dbReference>
<gene>
    <name evidence="2" type="ORF">E1261_34035</name>
</gene>
<sequence>MSNRGECSMYDMYPANWPAIDGRERKAARRRRPARPAGDEVKAVQEAMNRRDNGGEPKK</sequence>
<evidence type="ECO:0000313" key="3">
    <source>
        <dbReference type="Proteomes" id="UP000295075"/>
    </source>
</evidence>
<keyword evidence="3" id="KW-1185">Reference proteome</keyword>
<organism evidence="2 3">
    <name type="scientific">Kribbella albertanoniae</name>
    <dbReference type="NCBI Taxonomy" id="1266829"/>
    <lineage>
        <taxon>Bacteria</taxon>
        <taxon>Bacillati</taxon>
        <taxon>Actinomycetota</taxon>
        <taxon>Actinomycetes</taxon>
        <taxon>Propionibacteriales</taxon>
        <taxon>Kribbellaceae</taxon>
        <taxon>Kribbella</taxon>
    </lineage>
</organism>
<proteinExistence type="predicted"/>
<comment type="caution">
    <text evidence="2">The sequence shown here is derived from an EMBL/GenBank/DDBJ whole genome shotgun (WGS) entry which is preliminary data.</text>
</comment>
<evidence type="ECO:0000256" key="1">
    <source>
        <dbReference type="SAM" id="MobiDB-lite"/>
    </source>
</evidence>
<protein>
    <submittedName>
        <fullName evidence="2">Uncharacterized protein</fullName>
    </submittedName>
</protein>
<accession>A0A4R4PGQ8</accession>
<dbReference type="AlphaFoldDB" id="A0A4R4PGQ8"/>